<name>A0A5C3L7X6_COPMA</name>
<protein>
    <submittedName>
        <fullName evidence="8">Cell division control protein</fullName>
    </submittedName>
</protein>
<proteinExistence type="predicted"/>
<dbReference type="STRING" id="230819.A0A5C3L7X6"/>
<dbReference type="PROSITE" id="PS50082">
    <property type="entry name" value="WD_REPEATS_2"/>
    <property type="match status" value="1"/>
</dbReference>
<dbReference type="GO" id="GO:0010997">
    <property type="term" value="F:anaphase-promoting complex binding"/>
    <property type="evidence" value="ECO:0007669"/>
    <property type="project" value="InterPro"/>
</dbReference>
<dbReference type="InterPro" id="IPR033010">
    <property type="entry name" value="Cdc20/Fizzy"/>
</dbReference>
<keyword evidence="3" id="KW-0677">Repeat</keyword>
<evidence type="ECO:0000256" key="2">
    <source>
        <dbReference type="ARBA" id="ARBA00022618"/>
    </source>
</evidence>
<keyword evidence="2 8" id="KW-0132">Cell division</keyword>
<dbReference type="GO" id="GO:1905786">
    <property type="term" value="P:positive regulation of anaphase-promoting complex-dependent catabolic process"/>
    <property type="evidence" value="ECO:0007669"/>
    <property type="project" value="TreeGrafter"/>
</dbReference>
<keyword evidence="4" id="KW-0498">Mitosis</keyword>
<dbReference type="PANTHER" id="PTHR19918">
    <property type="entry name" value="CELL DIVISION CYCLE 20 CDC20 FIZZY -RELATED"/>
    <property type="match status" value="1"/>
</dbReference>
<dbReference type="InterPro" id="IPR001680">
    <property type="entry name" value="WD40_rpt"/>
</dbReference>
<evidence type="ECO:0000256" key="5">
    <source>
        <dbReference type="ARBA" id="ARBA00023306"/>
    </source>
</evidence>
<dbReference type="Pfam" id="PF00400">
    <property type="entry name" value="WD40"/>
    <property type="match status" value="1"/>
</dbReference>
<dbReference type="PROSITE" id="PS50294">
    <property type="entry name" value="WD_REPEATS_REGION"/>
    <property type="match status" value="1"/>
</dbReference>
<dbReference type="GO" id="GO:0005680">
    <property type="term" value="C:anaphase-promoting complex"/>
    <property type="evidence" value="ECO:0007669"/>
    <property type="project" value="TreeGrafter"/>
</dbReference>
<reference evidence="8 9" key="1">
    <citation type="journal article" date="2019" name="Nat. Ecol. Evol.">
        <title>Megaphylogeny resolves global patterns of mushroom evolution.</title>
        <authorList>
            <person name="Varga T."/>
            <person name="Krizsan K."/>
            <person name="Foldi C."/>
            <person name="Dima B."/>
            <person name="Sanchez-Garcia M."/>
            <person name="Sanchez-Ramirez S."/>
            <person name="Szollosi G.J."/>
            <person name="Szarkandi J.G."/>
            <person name="Papp V."/>
            <person name="Albert L."/>
            <person name="Andreopoulos W."/>
            <person name="Angelini C."/>
            <person name="Antonin V."/>
            <person name="Barry K.W."/>
            <person name="Bougher N.L."/>
            <person name="Buchanan P."/>
            <person name="Buyck B."/>
            <person name="Bense V."/>
            <person name="Catcheside P."/>
            <person name="Chovatia M."/>
            <person name="Cooper J."/>
            <person name="Damon W."/>
            <person name="Desjardin D."/>
            <person name="Finy P."/>
            <person name="Geml J."/>
            <person name="Haridas S."/>
            <person name="Hughes K."/>
            <person name="Justo A."/>
            <person name="Karasinski D."/>
            <person name="Kautmanova I."/>
            <person name="Kiss B."/>
            <person name="Kocsube S."/>
            <person name="Kotiranta H."/>
            <person name="LaButti K.M."/>
            <person name="Lechner B.E."/>
            <person name="Liimatainen K."/>
            <person name="Lipzen A."/>
            <person name="Lukacs Z."/>
            <person name="Mihaltcheva S."/>
            <person name="Morgado L.N."/>
            <person name="Niskanen T."/>
            <person name="Noordeloos M.E."/>
            <person name="Ohm R.A."/>
            <person name="Ortiz-Santana B."/>
            <person name="Ovrebo C."/>
            <person name="Racz N."/>
            <person name="Riley R."/>
            <person name="Savchenko A."/>
            <person name="Shiryaev A."/>
            <person name="Soop K."/>
            <person name="Spirin V."/>
            <person name="Szebenyi C."/>
            <person name="Tomsovsky M."/>
            <person name="Tulloss R.E."/>
            <person name="Uehling J."/>
            <person name="Grigoriev I.V."/>
            <person name="Vagvolgyi C."/>
            <person name="Papp T."/>
            <person name="Martin F.M."/>
            <person name="Miettinen O."/>
            <person name="Hibbett D.S."/>
            <person name="Nagy L.G."/>
        </authorList>
    </citation>
    <scope>NUCLEOTIDE SEQUENCE [LARGE SCALE GENOMIC DNA]</scope>
    <source>
        <strain evidence="8 9">CBS 121175</strain>
    </source>
</reference>
<evidence type="ECO:0000256" key="1">
    <source>
        <dbReference type="ARBA" id="ARBA00022574"/>
    </source>
</evidence>
<sequence length="576" mass="63410">MPADRSLIESVLETPGPASGNNGRKRMFTPGSASATGLRSHKKRRLSMASADYYLSADVGVAPWCARFSCENASKPSLDRFIPLRPEKMVPLTISPRTNRMCRKFGIGDAHRLMYRDETQAPLYSSPYGPSSSGLATKACDGTAYDLLRQSASTLLDAPKKVNQASVSQHLGRTSKFSMALDSPGLSTSVYSKPIDWSQRNQIAVACGKDIYYQDLDTKKVSYFFRAGSSGSAKEAKCVSEANYITWGDAAHDSYLACANDLGVLEVWDSEAPKAPVARVGAKTEKEPVLLLDTIDSICWNKHQLTWSNNTDVYAMDIRCKEEAKLFPDALSSGSRHRSNVVSMAWNPDGKYLATGDLDGVVHIWDSRAQKMLTEKGRHGKMRHRGPVKSLAWCPWKSELLATGSFYPEGSIRVWNLNAISNPLYAPERTISLNTAVHDIIWSPHCKEILSVHGMSFQAPPAAQRQPRFFGSQATNLGVSASAPPAVTSMMKKIEKPTIVETPLTNSILVHDYPTGKRLLTLPQAHRHAITASTLGPNGQDVFTASPKEQVIKMWQVWGRAPKVAKERPFARDLIR</sequence>
<accession>A0A5C3L7X6</accession>
<dbReference type="PANTHER" id="PTHR19918:SF8">
    <property type="entry name" value="FI02843P"/>
    <property type="match status" value="1"/>
</dbReference>
<dbReference type="AlphaFoldDB" id="A0A5C3L7X6"/>
<feature type="repeat" description="WD" evidence="6">
    <location>
        <begin position="334"/>
        <end position="375"/>
    </location>
</feature>
<evidence type="ECO:0000313" key="9">
    <source>
        <dbReference type="Proteomes" id="UP000307440"/>
    </source>
</evidence>
<dbReference type="InterPro" id="IPR036322">
    <property type="entry name" value="WD40_repeat_dom_sf"/>
</dbReference>
<dbReference type="GO" id="GO:0031145">
    <property type="term" value="P:anaphase-promoting complex-dependent catabolic process"/>
    <property type="evidence" value="ECO:0007669"/>
    <property type="project" value="TreeGrafter"/>
</dbReference>
<organism evidence="8 9">
    <name type="scientific">Coprinopsis marcescibilis</name>
    <name type="common">Agaric fungus</name>
    <name type="synonym">Psathyrella marcescibilis</name>
    <dbReference type="NCBI Taxonomy" id="230819"/>
    <lineage>
        <taxon>Eukaryota</taxon>
        <taxon>Fungi</taxon>
        <taxon>Dikarya</taxon>
        <taxon>Basidiomycota</taxon>
        <taxon>Agaricomycotina</taxon>
        <taxon>Agaricomycetes</taxon>
        <taxon>Agaricomycetidae</taxon>
        <taxon>Agaricales</taxon>
        <taxon>Agaricineae</taxon>
        <taxon>Psathyrellaceae</taxon>
        <taxon>Coprinopsis</taxon>
    </lineage>
</organism>
<dbReference type="OrthoDB" id="10263272at2759"/>
<evidence type="ECO:0000256" key="6">
    <source>
        <dbReference type="PROSITE-ProRule" id="PRU00221"/>
    </source>
</evidence>
<dbReference type="SMART" id="SM00320">
    <property type="entry name" value="WD40"/>
    <property type="match status" value="4"/>
</dbReference>
<evidence type="ECO:0000256" key="3">
    <source>
        <dbReference type="ARBA" id="ARBA00022737"/>
    </source>
</evidence>
<keyword evidence="9" id="KW-1185">Reference proteome</keyword>
<evidence type="ECO:0000256" key="4">
    <source>
        <dbReference type="ARBA" id="ARBA00022776"/>
    </source>
</evidence>
<dbReference type="InterPro" id="IPR015943">
    <property type="entry name" value="WD40/YVTN_repeat-like_dom_sf"/>
</dbReference>
<dbReference type="Proteomes" id="UP000307440">
    <property type="component" value="Unassembled WGS sequence"/>
</dbReference>
<dbReference type="GO" id="GO:0051301">
    <property type="term" value="P:cell division"/>
    <property type="evidence" value="ECO:0007669"/>
    <property type="project" value="UniProtKB-KW"/>
</dbReference>
<dbReference type="GO" id="GO:1990757">
    <property type="term" value="F:ubiquitin ligase activator activity"/>
    <property type="evidence" value="ECO:0007669"/>
    <property type="project" value="TreeGrafter"/>
</dbReference>
<dbReference type="SUPFAM" id="SSF50978">
    <property type="entry name" value="WD40 repeat-like"/>
    <property type="match status" value="1"/>
</dbReference>
<keyword evidence="5" id="KW-0131">Cell cycle</keyword>
<dbReference type="EMBL" id="ML210151">
    <property type="protein sequence ID" value="TFK29124.1"/>
    <property type="molecule type" value="Genomic_DNA"/>
</dbReference>
<keyword evidence="1 6" id="KW-0853">WD repeat</keyword>
<gene>
    <name evidence="8" type="ORF">FA15DRAFT_700401</name>
</gene>
<evidence type="ECO:0000256" key="7">
    <source>
        <dbReference type="SAM" id="MobiDB-lite"/>
    </source>
</evidence>
<feature type="region of interest" description="Disordered" evidence="7">
    <location>
        <begin position="1"/>
        <end position="41"/>
    </location>
</feature>
<dbReference type="Gene3D" id="2.130.10.10">
    <property type="entry name" value="YVTN repeat-like/Quinoprotein amine dehydrogenase"/>
    <property type="match status" value="1"/>
</dbReference>
<evidence type="ECO:0000313" key="8">
    <source>
        <dbReference type="EMBL" id="TFK29124.1"/>
    </source>
</evidence>